<sequence>MQVSAIRTQLAQRNYVIREERSFYSRAHADLIVGLWAAEQLGIEGDEAIKAYAANILATGVIVPGGRGGFEKLAADLAGTSVSLEQLRARYGQAMLNSFVGAA</sequence>
<gene>
    <name evidence="1" type="ORF">GCM10011335_02140</name>
</gene>
<accession>A0A916XRP7</accession>
<dbReference type="Proteomes" id="UP000613160">
    <property type="component" value="Unassembled WGS sequence"/>
</dbReference>
<dbReference type="AlphaFoldDB" id="A0A916XRP7"/>
<keyword evidence="2" id="KW-1185">Reference proteome</keyword>
<proteinExistence type="predicted"/>
<dbReference type="RefSeq" id="WP_188848698.1">
    <property type="nucleotide sequence ID" value="NZ_BMJJ01000001.1"/>
</dbReference>
<dbReference type="Pfam" id="PF07345">
    <property type="entry name" value="ATPaseInh_sub_z"/>
    <property type="match status" value="1"/>
</dbReference>
<dbReference type="Gene3D" id="1.10.790.20">
    <property type="entry name" value="Domain of unknown function DUF1476"/>
    <property type="match status" value="1"/>
</dbReference>
<dbReference type="InterPro" id="IPR038293">
    <property type="entry name" value="ATPase_inh_sub_z_sf"/>
</dbReference>
<evidence type="ECO:0000313" key="2">
    <source>
        <dbReference type="Proteomes" id="UP000613160"/>
    </source>
</evidence>
<organism evidence="1 2">
    <name type="scientific">Aureimonas glaciei</name>
    <dbReference type="NCBI Taxonomy" id="1776957"/>
    <lineage>
        <taxon>Bacteria</taxon>
        <taxon>Pseudomonadati</taxon>
        <taxon>Pseudomonadota</taxon>
        <taxon>Alphaproteobacteria</taxon>
        <taxon>Hyphomicrobiales</taxon>
        <taxon>Aurantimonadaceae</taxon>
        <taxon>Aureimonas</taxon>
    </lineage>
</organism>
<dbReference type="InterPro" id="IPR009945">
    <property type="entry name" value="ATPase_inh_sub_z"/>
</dbReference>
<comment type="caution">
    <text evidence="1">The sequence shown here is derived from an EMBL/GenBank/DDBJ whole genome shotgun (WGS) entry which is preliminary data.</text>
</comment>
<dbReference type="EMBL" id="BMJJ01000001">
    <property type="protein sequence ID" value="GGD02986.1"/>
    <property type="molecule type" value="Genomic_DNA"/>
</dbReference>
<reference evidence="1" key="1">
    <citation type="journal article" date="2014" name="Int. J. Syst. Evol. Microbiol.">
        <title>Complete genome sequence of Corynebacterium casei LMG S-19264T (=DSM 44701T), isolated from a smear-ripened cheese.</title>
        <authorList>
            <consortium name="US DOE Joint Genome Institute (JGI-PGF)"/>
            <person name="Walter F."/>
            <person name="Albersmeier A."/>
            <person name="Kalinowski J."/>
            <person name="Ruckert C."/>
        </authorList>
    </citation>
    <scope>NUCLEOTIDE SEQUENCE</scope>
    <source>
        <strain evidence="1">CGMCC 1.15493</strain>
    </source>
</reference>
<evidence type="ECO:0000313" key="1">
    <source>
        <dbReference type="EMBL" id="GGD02986.1"/>
    </source>
</evidence>
<name>A0A916XRP7_9HYPH</name>
<reference evidence="1" key="2">
    <citation type="submission" date="2020-09" db="EMBL/GenBank/DDBJ databases">
        <authorList>
            <person name="Sun Q."/>
            <person name="Zhou Y."/>
        </authorList>
    </citation>
    <scope>NUCLEOTIDE SEQUENCE</scope>
    <source>
        <strain evidence="1">CGMCC 1.15493</strain>
    </source>
</reference>
<protein>
    <submittedName>
        <fullName evidence="1">Uncharacterized protein</fullName>
    </submittedName>
</protein>